<proteinExistence type="predicted"/>
<accession>A0A8R7QXC2</accession>
<reference evidence="3" key="3">
    <citation type="submission" date="2022-06" db="UniProtKB">
        <authorList>
            <consortium name="EnsemblPlants"/>
        </authorList>
    </citation>
    <scope>IDENTIFICATION</scope>
</reference>
<dbReference type="EnsemblPlants" id="TuG1812G0600004284.01.T01">
    <property type="protein sequence ID" value="TuG1812G0600004284.01.T01"/>
    <property type="gene ID" value="TuG1812G0600004284.01"/>
</dbReference>
<feature type="region of interest" description="Disordered" evidence="1">
    <location>
        <begin position="1"/>
        <end position="111"/>
    </location>
</feature>
<dbReference type="Gramene" id="TuG1812G0600004284.01.T01">
    <property type="protein sequence ID" value="TuG1812G0600004284.01.T01"/>
    <property type="gene ID" value="TuG1812G0600004284.01"/>
</dbReference>
<feature type="compositionally biased region" description="Polar residues" evidence="1">
    <location>
        <begin position="14"/>
        <end position="31"/>
    </location>
</feature>
<evidence type="ECO:0000313" key="4">
    <source>
        <dbReference type="Proteomes" id="UP000015106"/>
    </source>
</evidence>
<name>A0A8R7QXC2_TRIUA</name>
<evidence type="ECO:0000256" key="1">
    <source>
        <dbReference type="SAM" id="MobiDB-lite"/>
    </source>
</evidence>
<dbReference type="AlphaFoldDB" id="A0A8R7QXC2"/>
<protein>
    <submittedName>
        <fullName evidence="3">Uncharacterized protein</fullName>
    </submittedName>
</protein>
<feature type="transmembrane region" description="Helical" evidence="2">
    <location>
        <begin position="223"/>
        <end position="245"/>
    </location>
</feature>
<reference evidence="4" key="1">
    <citation type="journal article" date="2013" name="Nature">
        <title>Draft genome of the wheat A-genome progenitor Triticum urartu.</title>
        <authorList>
            <person name="Ling H.Q."/>
            <person name="Zhao S."/>
            <person name="Liu D."/>
            <person name="Wang J."/>
            <person name="Sun H."/>
            <person name="Zhang C."/>
            <person name="Fan H."/>
            <person name="Li D."/>
            <person name="Dong L."/>
            <person name="Tao Y."/>
            <person name="Gao C."/>
            <person name="Wu H."/>
            <person name="Li Y."/>
            <person name="Cui Y."/>
            <person name="Guo X."/>
            <person name="Zheng S."/>
            <person name="Wang B."/>
            <person name="Yu K."/>
            <person name="Liang Q."/>
            <person name="Yang W."/>
            <person name="Lou X."/>
            <person name="Chen J."/>
            <person name="Feng M."/>
            <person name="Jian J."/>
            <person name="Zhang X."/>
            <person name="Luo G."/>
            <person name="Jiang Y."/>
            <person name="Liu J."/>
            <person name="Wang Z."/>
            <person name="Sha Y."/>
            <person name="Zhang B."/>
            <person name="Wu H."/>
            <person name="Tang D."/>
            <person name="Shen Q."/>
            <person name="Xue P."/>
            <person name="Zou S."/>
            <person name="Wang X."/>
            <person name="Liu X."/>
            <person name="Wang F."/>
            <person name="Yang Y."/>
            <person name="An X."/>
            <person name="Dong Z."/>
            <person name="Zhang K."/>
            <person name="Zhang X."/>
            <person name="Luo M.C."/>
            <person name="Dvorak J."/>
            <person name="Tong Y."/>
            <person name="Wang J."/>
            <person name="Yang H."/>
            <person name="Li Z."/>
            <person name="Wang D."/>
            <person name="Zhang A."/>
            <person name="Wang J."/>
        </authorList>
    </citation>
    <scope>NUCLEOTIDE SEQUENCE</scope>
    <source>
        <strain evidence="4">cv. G1812</strain>
    </source>
</reference>
<feature type="compositionally biased region" description="Low complexity" evidence="1">
    <location>
        <begin position="96"/>
        <end position="105"/>
    </location>
</feature>
<dbReference type="OrthoDB" id="690460at2759"/>
<dbReference type="GeneID" id="125515531"/>
<feature type="compositionally biased region" description="Low complexity" evidence="1">
    <location>
        <begin position="62"/>
        <end position="85"/>
    </location>
</feature>
<dbReference type="RefSeq" id="XP_048536986.1">
    <property type="nucleotide sequence ID" value="XM_048681029.1"/>
</dbReference>
<gene>
    <name evidence="3" type="primary">LOC125515531</name>
</gene>
<dbReference type="KEGG" id="tua:125515531"/>
<keyword evidence="2" id="KW-0812">Transmembrane</keyword>
<evidence type="ECO:0000313" key="3">
    <source>
        <dbReference type="EnsemblPlants" id="TuG1812G0600004284.01.T01"/>
    </source>
</evidence>
<keyword evidence="2" id="KW-0472">Membrane</keyword>
<keyword evidence="2" id="KW-1133">Transmembrane helix</keyword>
<organism evidence="3 4">
    <name type="scientific">Triticum urartu</name>
    <name type="common">Red wild einkorn</name>
    <name type="synonym">Crithodium urartu</name>
    <dbReference type="NCBI Taxonomy" id="4572"/>
    <lineage>
        <taxon>Eukaryota</taxon>
        <taxon>Viridiplantae</taxon>
        <taxon>Streptophyta</taxon>
        <taxon>Embryophyta</taxon>
        <taxon>Tracheophyta</taxon>
        <taxon>Spermatophyta</taxon>
        <taxon>Magnoliopsida</taxon>
        <taxon>Liliopsida</taxon>
        <taxon>Poales</taxon>
        <taxon>Poaceae</taxon>
        <taxon>BOP clade</taxon>
        <taxon>Pooideae</taxon>
        <taxon>Triticodae</taxon>
        <taxon>Triticeae</taxon>
        <taxon>Triticinae</taxon>
        <taxon>Triticum</taxon>
    </lineage>
</organism>
<evidence type="ECO:0000256" key="2">
    <source>
        <dbReference type="SAM" id="Phobius"/>
    </source>
</evidence>
<sequence length="259" mass="26240">MAKPHGGAVHTPRPRSSSGAKAVTATTPANRSSVGSSSSAPPARDLAKEAGKLLTYDDDDAASAAQQQPDPALPEGLAVADLAPPLDLPDPDDDASSSTVVSVPPHDAIPAPDRSALAQVRALARFPADSASPSVENSVRAAILGSDSSDLERSRAPGVARPADPDATATVLTEMGLVLAELRGARGLSARSRCLLTALAEAAADELDPLRTRHAAFWRKLRVGVLAATVFSVAAMDAVLLAALLGGPRGSGSHALPPT</sequence>
<keyword evidence="4" id="KW-1185">Reference proteome</keyword>
<reference evidence="3" key="2">
    <citation type="submission" date="2018-03" db="EMBL/GenBank/DDBJ databases">
        <title>The Triticum urartu genome reveals the dynamic nature of wheat genome evolution.</title>
        <authorList>
            <person name="Ling H."/>
            <person name="Ma B."/>
            <person name="Shi X."/>
            <person name="Liu H."/>
            <person name="Dong L."/>
            <person name="Sun H."/>
            <person name="Cao Y."/>
            <person name="Gao Q."/>
            <person name="Zheng S."/>
            <person name="Li Y."/>
            <person name="Yu Y."/>
            <person name="Du H."/>
            <person name="Qi M."/>
            <person name="Li Y."/>
            <person name="Yu H."/>
            <person name="Cui Y."/>
            <person name="Wang N."/>
            <person name="Chen C."/>
            <person name="Wu H."/>
            <person name="Zhao Y."/>
            <person name="Zhang J."/>
            <person name="Li Y."/>
            <person name="Zhou W."/>
            <person name="Zhang B."/>
            <person name="Hu W."/>
            <person name="Eijk M."/>
            <person name="Tang J."/>
            <person name="Witsenboer H."/>
            <person name="Zhao S."/>
            <person name="Li Z."/>
            <person name="Zhang A."/>
            <person name="Wang D."/>
            <person name="Liang C."/>
        </authorList>
    </citation>
    <scope>NUCLEOTIDE SEQUENCE [LARGE SCALE GENOMIC DNA]</scope>
    <source>
        <strain evidence="3">cv. G1812</strain>
    </source>
</reference>
<dbReference type="Proteomes" id="UP000015106">
    <property type="component" value="Chromosome 6"/>
</dbReference>